<dbReference type="Gene3D" id="3.40.30.10">
    <property type="entry name" value="Glutaredoxin"/>
    <property type="match status" value="4"/>
</dbReference>
<dbReference type="CDD" id="cd02982">
    <property type="entry name" value="PDI_b'_family"/>
    <property type="match status" value="1"/>
</dbReference>
<evidence type="ECO:0000256" key="1">
    <source>
        <dbReference type="ARBA" id="ARBA00001182"/>
    </source>
</evidence>
<dbReference type="Pfam" id="PF13848">
    <property type="entry name" value="Thioredoxin_6"/>
    <property type="match status" value="1"/>
</dbReference>
<comment type="similarity">
    <text evidence="3">Belongs to the protein disulfide isomerase family.</text>
</comment>
<feature type="disulfide bond" description="Redox-active" evidence="11">
    <location>
        <begin position="465"/>
        <end position="468"/>
    </location>
</feature>
<dbReference type="InterPro" id="IPR017937">
    <property type="entry name" value="Thioredoxin_CS"/>
</dbReference>
<dbReference type="EC" id="5.3.4.1" evidence="4"/>
<dbReference type="GO" id="GO:0034976">
    <property type="term" value="P:response to endoplasmic reticulum stress"/>
    <property type="evidence" value="ECO:0007669"/>
    <property type="project" value="TreeGrafter"/>
</dbReference>
<keyword evidence="9" id="KW-0413">Isomerase</keyword>
<keyword evidence="6" id="KW-0677">Repeat</keyword>
<keyword evidence="16" id="KW-1185">Reference proteome</keyword>
<dbReference type="AlphaFoldDB" id="A0A8T0G9Q3"/>
<dbReference type="GO" id="GO:0005788">
    <property type="term" value="C:endoplasmic reticulum lumen"/>
    <property type="evidence" value="ECO:0007669"/>
    <property type="project" value="UniProtKB-SubCell"/>
</dbReference>
<keyword evidence="10 11" id="KW-0676">Redox-active center</keyword>
<dbReference type="PANTHER" id="PTHR18929">
    <property type="entry name" value="PROTEIN DISULFIDE ISOMERASE"/>
    <property type="match status" value="1"/>
</dbReference>
<dbReference type="FunFam" id="3.40.30.10:FF:000109">
    <property type="entry name" value="Protein disulfide-isomerase"/>
    <property type="match status" value="1"/>
</dbReference>
<dbReference type="NCBIfam" id="TIGR01130">
    <property type="entry name" value="ER_PDI_fam"/>
    <property type="match status" value="1"/>
</dbReference>
<dbReference type="FunFam" id="3.40.30.10:FF:000042">
    <property type="entry name" value="protein disulfide-isomerase A2"/>
    <property type="match status" value="1"/>
</dbReference>
<comment type="catalytic activity">
    <reaction evidence="1">
        <text>Catalyzes the rearrangement of -S-S- bonds in proteins.</text>
        <dbReference type="EC" id="5.3.4.1"/>
    </reaction>
</comment>
<dbReference type="FunFam" id="3.40.30.10:FF:000424">
    <property type="entry name" value="Predicted protein"/>
    <property type="match status" value="1"/>
</dbReference>
<feature type="disulfide bond" description="Redox-active" evidence="11">
    <location>
        <begin position="126"/>
        <end position="129"/>
    </location>
</feature>
<dbReference type="Pfam" id="PF00085">
    <property type="entry name" value="Thioredoxin"/>
    <property type="match status" value="2"/>
</dbReference>
<sequence length="564" mass="63577">MAWTLGHKHILFLLALLCLLAASNLRPVSAETREDGDNAGVKEVEDSGEKDHPDEYVGYDENDFEESMGHGDEEVEEDDEEGEEEDEGEQEPLDETDVVVLGSSNFTAFLAKQRSGVLVAFYAPWCGHCQKLAPEWAAVAKALKGQVAVAKVDATAHSDVSEEFHVNSYPTLLFFLDGMHSTYLGNRSKDAIVNYVHKKTSLTVKALMSESDVESVMKVESPIAVAYLKKLKGPEVFELTTVARQQDDVAFYITSNAEVASMFGFETRSKPALALFKNVPERRLFFKGTFKRKAIHEFVSTNKLPLVIFYQRETVSLISDSAIRKQVLCFVRDDEYWGYAQPLFEEVARAFRGKALFIRVHQMGEHVGGQVFQFFGITGENPIVIMAVVSAEDGPKYLYEGEFTVEGIKGFVERFMINKLQPYYKSQSIPAPNTEDVKIVVGKNFEEMVLDEAKDTLLELYAPWCHHCQDLEPIYKRLAKRLKDIPSLSIVKMDGVANEHPRAKLDSFPTILFYPANKKRFEPIMFDGERTVKGLYRFLKKNAAIPFALPKTSKPKASNLKEEL</sequence>
<keyword evidence="7" id="KW-0256">Endoplasmic reticulum</keyword>
<dbReference type="InterPro" id="IPR005792">
    <property type="entry name" value="Prot_disulphide_isomerase"/>
</dbReference>
<protein>
    <recommendedName>
        <fullName evidence="4">protein disulfide-isomerase</fullName>
        <ecNumber evidence="4">5.3.4.1</ecNumber>
    </recommendedName>
</protein>
<dbReference type="GO" id="GO:0003756">
    <property type="term" value="F:protein disulfide isomerase activity"/>
    <property type="evidence" value="ECO:0007669"/>
    <property type="project" value="UniProtKB-EC"/>
</dbReference>
<evidence type="ECO:0000313" key="16">
    <source>
        <dbReference type="Proteomes" id="UP000822688"/>
    </source>
</evidence>
<dbReference type="PROSITE" id="PS51352">
    <property type="entry name" value="THIOREDOXIN_2"/>
    <property type="match status" value="2"/>
</dbReference>
<keyword evidence="8 11" id="KW-1015">Disulfide bond</keyword>
<gene>
    <name evidence="15" type="ORF">KC19_12G170900</name>
</gene>
<dbReference type="CDD" id="cd02981">
    <property type="entry name" value="PDI_b_family"/>
    <property type="match status" value="1"/>
</dbReference>
<evidence type="ECO:0000256" key="8">
    <source>
        <dbReference type="ARBA" id="ARBA00023157"/>
    </source>
</evidence>
<feature type="compositionally biased region" description="Acidic residues" evidence="12">
    <location>
        <begin position="57"/>
        <end position="66"/>
    </location>
</feature>
<dbReference type="EMBL" id="CM026433">
    <property type="protein sequence ID" value="KAG0555465.1"/>
    <property type="molecule type" value="Genomic_DNA"/>
</dbReference>
<evidence type="ECO:0000256" key="13">
    <source>
        <dbReference type="SAM" id="SignalP"/>
    </source>
</evidence>
<dbReference type="SUPFAM" id="SSF52833">
    <property type="entry name" value="Thioredoxin-like"/>
    <property type="match status" value="4"/>
</dbReference>
<proteinExistence type="inferred from homology"/>
<comment type="caution">
    <text evidence="15">The sequence shown here is derived from an EMBL/GenBank/DDBJ whole genome shotgun (WGS) entry which is preliminary data.</text>
</comment>
<dbReference type="PROSITE" id="PS00194">
    <property type="entry name" value="THIOREDOXIN_1"/>
    <property type="match status" value="1"/>
</dbReference>
<reference evidence="15" key="1">
    <citation type="submission" date="2020-06" db="EMBL/GenBank/DDBJ databases">
        <title>WGS assembly of Ceratodon purpureus strain R40.</title>
        <authorList>
            <person name="Carey S.B."/>
            <person name="Jenkins J."/>
            <person name="Shu S."/>
            <person name="Lovell J.T."/>
            <person name="Sreedasyam A."/>
            <person name="Maumus F."/>
            <person name="Tiley G.P."/>
            <person name="Fernandez-Pozo N."/>
            <person name="Barry K."/>
            <person name="Chen C."/>
            <person name="Wang M."/>
            <person name="Lipzen A."/>
            <person name="Daum C."/>
            <person name="Saski C.A."/>
            <person name="Payton A.C."/>
            <person name="Mcbreen J.C."/>
            <person name="Conrad R.E."/>
            <person name="Kollar L.M."/>
            <person name="Olsson S."/>
            <person name="Huttunen S."/>
            <person name="Landis J.B."/>
            <person name="Wickett N.J."/>
            <person name="Johnson M.G."/>
            <person name="Rensing S.A."/>
            <person name="Grimwood J."/>
            <person name="Schmutz J."/>
            <person name="Mcdaniel S.F."/>
        </authorList>
    </citation>
    <scope>NUCLEOTIDE SEQUENCE</scope>
    <source>
        <strain evidence="15">R40</strain>
    </source>
</reference>
<evidence type="ECO:0000259" key="14">
    <source>
        <dbReference type="PROSITE" id="PS51352"/>
    </source>
</evidence>
<feature type="signal peptide" evidence="13">
    <location>
        <begin position="1"/>
        <end position="30"/>
    </location>
</feature>
<dbReference type="GO" id="GO:0006457">
    <property type="term" value="P:protein folding"/>
    <property type="evidence" value="ECO:0007669"/>
    <property type="project" value="TreeGrafter"/>
</dbReference>
<comment type="subcellular location">
    <subcellularLocation>
        <location evidence="2">Endoplasmic reticulum lumen</location>
    </subcellularLocation>
</comment>
<dbReference type="CDD" id="cd02961">
    <property type="entry name" value="PDI_a_family"/>
    <property type="match status" value="1"/>
</dbReference>
<feature type="region of interest" description="Disordered" evidence="12">
    <location>
        <begin position="31"/>
        <end position="95"/>
    </location>
</feature>
<dbReference type="PRINTS" id="PR00421">
    <property type="entry name" value="THIOREDOXIN"/>
</dbReference>
<name>A0A8T0G9Q3_CERPU</name>
<evidence type="ECO:0000256" key="2">
    <source>
        <dbReference type="ARBA" id="ARBA00004319"/>
    </source>
</evidence>
<dbReference type="InterPro" id="IPR036249">
    <property type="entry name" value="Thioredoxin-like_sf"/>
</dbReference>
<feature type="domain" description="Thioredoxin" evidence="14">
    <location>
        <begin position="79"/>
        <end position="201"/>
    </location>
</feature>
<evidence type="ECO:0000256" key="12">
    <source>
        <dbReference type="SAM" id="MobiDB-lite"/>
    </source>
</evidence>
<feature type="domain" description="Thioredoxin" evidence="14">
    <location>
        <begin position="420"/>
        <end position="544"/>
    </location>
</feature>
<dbReference type="Proteomes" id="UP000822688">
    <property type="component" value="Chromosome 12"/>
</dbReference>
<dbReference type="PANTHER" id="PTHR18929:SF246">
    <property type="entry name" value="PROTEIN DISULFIDE ISOMERASE-LIKE 1-4"/>
    <property type="match status" value="1"/>
</dbReference>
<accession>A0A8T0G9Q3</accession>
<keyword evidence="5 13" id="KW-0732">Signal</keyword>
<feature type="compositionally biased region" description="Acidic residues" evidence="12">
    <location>
        <begin position="73"/>
        <end position="95"/>
    </location>
</feature>
<organism evidence="15 16">
    <name type="scientific">Ceratodon purpureus</name>
    <name type="common">Fire moss</name>
    <name type="synonym">Dicranum purpureum</name>
    <dbReference type="NCBI Taxonomy" id="3225"/>
    <lineage>
        <taxon>Eukaryota</taxon>
        <taxon>Viridiplantae</taxon>
        <taxon>Streptophyta</taxon>
        <taxon>Embryophyta</taxon>
        <taxon>Bryophyta</taxon>
        <taxon>Bryophytina</taxon>
        <taxon>Bryopsida</taxon>
        <taxon>Dicranidae</taxon>
        <taxon>Pseudoditrichales</taxon>
        <taxon>Ditrichaceae</taxon>
        <taxon>Ceratodon</taxon>
    </lineage>
</organism>
<feature type="compositionally biased region" description="Basic and acidic residues" evidence="12">
    <location>
        <begin position="31"/>
        <end position="55"/>
    </location>
</feature>
<feature type="chain" id="PRO_5035794978" description="protein disulfide-isomerase" evidence="13">
    <location>
        <begin position="31"/>
        <end position="564"/>
    </location>
</feature>
<evidence type="ECO:0000256" key="10">
    <source>
        <dbReference type="ARBA" id="ARBA00023284"/>
    </source>
</evidence>
<evidence type="ECO:0000256" key="7">
    <source>
        <dbReference type="ARBA" id="ARBA00022824"/>
    </source>
</evidence>
<evidence type="ECO:0000256" key="5">
    <source>
        <dbReference type="ARBA" id="ARBA00022729"/>
    </source>
</evidence>
<evidence type="ECO:0000256" key="6">
    <source>
        <dbReference type="ARBA" id="ARBA00022737"/>
    </source>
</evidence>
<dbReference type="CDD" id="cd02995">
    <property type="entry name" value="PDI_a_PDI_a'_C"/>
    <property type="match status" value="1"/>
</dbReference>
<evidence type="ECO:0000256" key="3">
    <source>
        <dbReference type="ARBA" id="ARBA00006347"/>
    </source>
</evidence>
<evidence type="ECO:0000256" key="9">
    <source>
        <dbReference type="ARBA" id="ARBA00023235"/>
    </source>
</evidence>
<evidence type="ECO:0000256" key="4">
    <source>
        <dbReference type="ARBA" id="ARBA00012723"/>
    </source>
</evidence>
<dbReference type="InterPro" id="IPR013766">
    <property type="entry name" value="Thioredoxin_domain"/>
</dbReference>
<evidence type="ECO:0000313" key="15">
    <source>
        <dbReference type="EMBL" id="KAG0555465.1"/>
    </source>
</evidence>
<evidence type="ECO:0000256" key="11">
    <source>
        <dbReference type="PIRSR" id="PIRSR605792-51"/>
    </source>
</evidence>